<evidence type="ECO:0000313" key="4">
    <source>
        <dbReference type="Proteomes" id="UP000218334"/>
    </source>
</evidence>
<feature type="transmembrane region" description="Helical" evidence="2">
    <location>
        <begin position="103"/>
        <end position="123"/>
    </location>
</feature>
<sequence length="562" mass="61788">MTTTDEYSLTTLLPSTSYLLAYSLPLLLLSLLLTFSGAFFTLDRTRQFAPRYDAMPGAFDSPKKLKWILEGGIGGLAIGYAFGLHCSTFLALLIPSITSSSALSSSSFVAVWLLCSLLTTFLAGRWKYCALTLGGISGGALFALALSVIVHPSLLTRIVFLSICTPIVTLFTLLPLVKFQHASLRFATASMGSFGVVVAIAALAHVPAWANVWERLWLTASIEWETSKEKGLSAGFCLFLCAGMVSDWFLKRTFGECPDQKWDSYLADYAANLPNHADRAGMYQPFTSVWDRIFGSTEKPAVSKDLVFPDDDKPGLHLKLDKSGSSPPDQSSFDFPQSPGYLKKARSKKDNQARFHALCKRNREAVKFRPLGQLESSDSEEDDLKGSPLRGGRPWLKQRPSMTSMTPTLVSDGERDTKAKLPDDIDYDKEIQRLGQLKRKNVVSGLGEGEVPEYSDLEEDLTSVSQRKTDEEWSPGFIKRYRSSNTLSSSHGTAVESLSPPTGAVPATPSLMKALDRIALAQKDAFGPRGREGLPRIEDGDENRGDGWADFWRDVRDKSGKS</sequence>
<evidence type="ECO:0000256" key="1">
    <source>
        <dbReference type="SAM" id="MobiDB-lite"/>
    </source>
</evidence>
<dbReference type="STRING" id="1076256.A0A2H3C1R9"/>
<evidence type="ECO:0008006" key="5">
    <source>
        <dbReference type="Google" id="ProtNLM"/>
    </source>
</evidence>
<feature type="compositionally biased region" description="Polar residues" evidence="1">
    <location>
        <begin position="400"/>
        <end position="409"/>
    </location>
</feature>
<keyword evidence="2" id="KW-1133">Transmembrane helix</keyword>
<feature type="transmembrane region" description="Helical" evidence="2">
    <location>
        <begin position="130"/>
        <end position="152"/>
    </location>
</feature>
<accession>A0A2H3C1R9</accession>
<feature type="region of interest" description="Disordered" evidence="1">
    <location>
        <begin position="484"/>
        <end position="508"/>
    </location>
</feature>
<feature type="transmembrane region" description="Helical" evidence="2">
    <location>
        <begin position="73"/>
        <end position="97"/>
    </location>
</feature>
<gene>
    <name evidence="3" type="ORF">ARMSODRAFT_1014172</name>
</gene>
<feature type="compositionally biased region" description="Low complexity" evidence="1">
    <location>
        <begin position="325"/>
        <end position="339"/>
    </location>
</feature>
<proteinExistence type="predicted"/>
<dbReference type="AlphaFoldDB" id="A0A2H3C1R9"/>
<dbReference type="EMBL" id="KZ293418">
    <property type="protein sequence ID" value="PBK75234.1"/>
    <property type="molecule type" value="Genomic_DNA"/>
</dbReference>
<dbReference type="Proteomes" id="UP000218334">
    <property type="component" value="Unassembled WGS sequence"/>
</dbReference>
<feature type="transmembrane region" description="Helical" evidence="2">
    <location>
        <begin position="20"/>
        <end position="42"/>
    </location>
</feature>
<evidence type="ECO:0000256" key="2">
    <source>
        <dbReference type="SAM" id="Phobius"/>
    </source>
</evidence>
<feature type="compositionally biased region" description="Basic and acidic residues" evidence="1">
    <location>
        <begin position="412"/>
        <end position="424"/>
    </location>
</feature>
<name>A0A2H3C1R9_9AGAR</name>
<feature type="transmembrane region" description="Helical" evidence="2">
    <location>
        <begin position="189"/>
        <end position="212"/>
    </location>
</feature>
<feature type="region of interest" description="Disordered" evidence="1">
    <location>
        <begin position="317"/>
        <end position="349"/>
    </location>
</feature>
<keyword evidence="4" id="KW-1185">Reference proteome</keyword>
<reference evidence="4" key="1">
    <citation type="journal article" date="2017" name="Nat. Ecol. Evol.">
        <title>Genome expansion and lineage-specific genetic innovations in the forest pathogenic fungi Armillaria.</title>
        <authorList>
            <person name="Sipos G."/>
            <person name="Prasanna A.N."/>
            <person name="Walter M.C."/>
            <person name="O'Connor E."/>
            <person name="Balint B."/>
            <person name="Krizsan K."/>
            <person name="Kiss B."/>
            <person name="Hess J."/>
            <person name="Varga T."/>
            <person name="Slot J."/>
            <person name="Riley R."/>
            <person name="Boka B."/>
            <person name="Rigling D."/>
            <person name="Barry K."/>
            <person name="Lee J."/>
            <person name="Mihaltcheva S."/>
            <person name="LaButti K."/>
            <person name="Lipzen A."/>
            <person name="Waldron R."/>
            <person name="Moloney N.M."/>
            <person name="Sperisen C."/>
            <person name="Kredics L."/>
            <person name="Vagvoelgyi C."/>
            <person name="Patrignani A."/>
            <person name="Fitzpatrick D."/>
            <person name="Nagy I."/>
            <person name="Doyle S."/>
            <person name="Anderson J.B."/>
            <person name="Grigoriev I.V."/>
            <person name="Gueldener U."/>
            <person name="Muensterkoetter M."/>
            <person name="Nagy L.G."/>
        </authorList>
    </citation>
    <scope>NUCLEOTIDE SEQUENCE [LARGE SCALE GENOMIC DNA]</scope>
    <source>
        <strain evidence="4">28-4</strain>
    </source>
</reference>
<feature type="transmembrane region" description="Helical" evidence="2">
    <location>
        <begin position="158"/>
        <end position="177"/>
    </location>
</feature>
<feature type="region of interest" description="Disordered" evidence="1">
    <location>
        <begin position="526"/>
        <end position="549"/>
    </location>
</feature>
<organism evidence="3 4">
    <name type="scientific">Armillaria solidipes</name>
    <dbReference type="NCBI Taxonomy" id="1076256"/>
    <lineage>
        <taxon>Eukaryota</taxon>
        <taxon>Fungi</taxon>
        <taxon>Dikarya</taxon>
        <taxon>Basidiomycota</taxon>
        <taxon>Agaricomycotina</taxon>
        <taxon>Agaricomycetes</taxon>
        <taxon>Agaricomycetidae</taxon>
        <taxon>Agaricales</taxon>
        <taxon>Marasmiineae</taxon>
        <taxon>Physalacriaceae</taxon>
        <taxon>Armillaria</taxon>
    </lineage>
</organism>
<feature type="region of interest" description="Disordered" evidence="1">
    <location>
        <begin position="370"/>
        <end position="424"/>
    </location>
</feature>
<protein>
    <recommendedName>
        <fullName evidence="5">DUF4203 domain-containing protein</fullName>
    </recommendedName>
</protein>
<keyword evidence="2" id="KW-0472">Membrane</keyword>
<evidence type="ECO:0000313" key="3">
    <source>
        <dbReference type="EMBL" id="PBK75234.1"/>
    </source>
</evidence>
<keyword evidence="2" id="KW-0812">Transmembrane</keyword>
<feature type="compositionally biased region" description="Basic and acidic residues" evidence="1">
    <location>
        <begin position="529"/>
        <end position="549"/>
    </location>
</feature>